<dbReference type="OrthoDB" id="434092at2759"/>
<dbReference type="AlphaFoldDB" id="A0A6P5ADL9"/>
<keyword evidence="9 10" id="KW-0275">Fatty acid biosynthesis</keyword>
<keyword evidence="7 10" id="KW-0443">Lipid metabolism</keyword>
<keyword evidence="6 10" id="KW-1133">Transmembrane helix</keyword>
<evidence type="ECO:0000313" key="13">
    <source>
        <dbReference type="RefSeq" id="XP_019641376.1"/>
    </source>
</evidence>
<organism evidence="12 14">
    <name type="scientific">Branchiostoma belcheri</name>
    <name type="common">Amphioxus</name>
    <dbReference type="NCBI Taxonomy" id="7741"/>
    <lineage>
        <taxon>Eukaryota</taxon>
        <taxon>Metazoa</taxon>
        <taxon>Chordata</taxon>
        <taxon>Cephalochordata</taxon>
        <taxon>Leptocardii</taxon>
        <taxon>Amphioxiformes</taxon>
        <taxon>Branchiostomatidae</taxon>
        <taxon>Branchiostoma</taxon>
    </lineage>
</organism>
<proteinExistence type="inferred from homology"/>
<dbReference type="Pfam" id="PF01151">
    <property type="entry name" value="ELO"/>
    <property type="match status" value="1"/>
</dbReference>
<reference evidence="13 14" key="1">
    <citation type="submission" date="2025-04" db="UniProtKB">
        <authorList>
            <consortium name="RefSeq"/>
        </authorList>
    </citation>
    <scope>IDENTIFICATION</scope>
    <source>
        <tissue evidence="13 14">Gonad</tissue>
    </source>
</reference>
<evidence type="ECO:0000313" key="14">
    <source>
        <dbReference type="RefSeq" id="XP_019641377.1"/>
    </source>
</evidence>
<keyword evidence="12" id="KW-1185">Reference proteome</keyword>
<dbReference type="InterPro" id="IPR030457">
    <property type="entry name" value="ELO_CS"/>
</dbReference>
<name>A0A6P5ADL9_BRABE</name>
<feature type="transmembrane region" description="Helical" evidence="10">
    <location>
        <begin position="238"/>
        <end position="258"/>
    </location>
</feature>
<dbReference type="InterPro" id="IPR002076">
    <property type="entry name" value="ELO_fam"/>
</dbReference>
<evidence type="ECO:0000256" key="1">
    <source>
        <dbReference type="ARBA" id="ARBA00004141"/>
    </source>
</evidence>
<feature type="transmembrane region" description="Helical" evidence="10">
    <location>
        <begin position="169"/>
        <end position="192"/>
    </location>
</feature>
<feature type="compositionally biased region" description="Low complexity" evidence="11">
    <location>
        <begin position="270"/>
        <end position="281"/>
    </location>
</feature>
<evidence type="ECO:0000256" key="5">
    <source>
        <dbReference type="ARBA" id="ARBA00022832"/>
    </source>
</evidence>
<dbReference type="GO" id="GO:0042761">
    <property type="term" value="P:very long-chain fatty acid biosynthetic process"/>
    <property type="evidence" value="ECO:0007669"/>
    <property type="project" value="TreeGrafter"/>
</dbReference>
<keyword evidence="5 10" id="KW-0276">Fatty acid metabolism</keyword>
<sequence length="296" mass="34348">MAAVVERLKAFHQWAESTSDPRTKDLPFVSSPLLTYGLVLLYLLFVWQGPKFMAKRKPFDLRWFMTPYNGVLVAWNGYIFYEFLMTTFLNPGFSPVCQPVDYSQNQTATRLARACYLFFLSKLVELIDTVVFILRKKTSQVTFLHVYHHATMPMLWFVGVRWIPGGESYFSATLNSFIHVAMYTYYLLAAVGPRLQPYLWWKRYLTTLQLIQFLAIIVHTSVAIYLSCGFPNEYNVALILYGISHILLFGNFYNETYVDAKKKRGRRSEAPAAARPAEQTRYNLRRRSTQPGAYAQ</sequence>
<accession>A0A6P5ADL9</accession>
<keyword evidence="8 10" id="KW-0472">Membrane</keyword>
<dbReference type="GO" id="GO:0034625">
    <property type="term" value="P:fatty acid elongation, monounsaturated fatty acid"/>
    <property type="evidence" value="ECO:0007669"/>
    <property type="project" value="TreeGrafter"/>
</dbReference>
<evidence type="ECO:0000256" key="3">
    <source>
        <dbReference type="ARBA" id="ARBA00022679"/>
    </source>
</evidence>
<evidence type="ECO:0000313" key="12">
    <source>
        <dbReference type="Proteomes" id="UP000515135"/>
    </source>
</evidence>
<evidence type="ECO:0000256" key="11">
    <source>
        <dbReference type="SAM" id="MobiDB-lite"/>
    </source>
</evidence>
<dbReference type="PROSITE" id="PS01188">
    <property type="entry name" value="ELO"/>
    <property type="match status" value="1"/>
</dbReference>
<dbReference type="GO" id="GO:0034626">
    <property type="term" value="P:fatty acid elongation, polyunsaturated fatty acid"/>
    <property type="evidence" value="ECO:0007669"/>
    <property type="project" value="TreeGrafter"/>
</dbReference>
<evidence type="ECO:0000256" key="2">
    <source>
        <dbReference type="ARBA" id="ARBA00022516"/>
    </source>
</evidence>
<dbReference type="Proteomes" id="UP000515135">
    <property type="component" value="Unplaced"/>
</dbReference>
<comment type="catalytic activity">
    <reaction evidence="10">
        <text>a very-long-chain acyl-CoA + malonyl-CoA + H(+) = a very-long-chain 3-oxoacyl-CoA + CO2 + CoA</text>
        <dbReference type="Rhea" id="RHEA:32727"/>
        <dbReference type="ChEBI" id="CHEBI:15378"/>
        <dbReference type="ChEBI" id="CHEBI:16526"/>
        <dbReference type="ChEBI" id="CHEBI:57287"/>
        <dbReference type="ChEBI" id="CHEBI:57384"/>
        <dbReference type="ChEBI" id="CHEBI:90725"/>
        <dbReference type="ChEBI" id="CHEBI:90736"/>
        <dbReference type="EC" id="2.3.1.199"/>
    </reaction>
</comment>
<protein>
    <recommendedName>
        <fullName evidence="10">Elongation of very long chain fatty acids protein</fullName>
        <ecNumber evidence="10">2.3.1.199</ecNumber>
    </recommendedName>
    <alternativeName>
        <fullName evidence="10">Very-long-chain 3-oxoacyl-CoA synthase</fullName>
    </alternativeName>
</protein>
<evidence type="ECO:0000256" key="9">
    <source>
        <dbReference type="ARBA" id="ARBA00023160"/>
    </source>
</evidence>
<dbReference type="PANTHER" id="PTHR11157">
    <property type="entry name" value="FATTY ACID ACYL TRANSFERASE-RELATED"/>
    <property type="match status" value="1"/>
</dbReference>
<evidence type="ECO:0000256" key="10">
    <source>
        <dbReference type="RuleBase" id="RU361115"/>
    </source>
</evidence>
<feature type="transmembrane region" description="Helical" evidence="10">
    <location>
        <begin position="28"/>
        <end position="47"/>
    </location>
</feature>
<dbReference type="PANTHER" id="PTHR11157:SF166">
    <property type="entry name" value="ELONGATION OF VERY LONG CHAIN FATTY ACIDS PROTEIN"/>
    <property type="match status" value="1"/>
</dbReference>
<dbReference type="KEGG" id="bbel:109482923"/>
<feature type="transmembrane region" description="Helical" evidence="10">
    <location>
        <begin position="146"/>
        <end position="163"/>
    </location>
</feature>
<gene>
    <name evidence="13 14" type="primary">LOC109482923</name>
</gene>
<evidence type="ECO:0000256" key="6">
    <source>
        <dbReference type="ARBA" id="ARBA00022989"/>
    </source>
</evidence>
<keyword evidence="3 10" id="KW-0808">Transferase</keyword>
<dbReference type="GO" id="GO:0019367">
    <property type="term" value="P:fatty acid elongation, saturated fatty acid"/>
    <property type="evidence" value="ECO:0007669"/>
    <property type="project" value="TreeGrafter"/>
</dbReference>
<dbReference type="GO" id="GO:0030148">
    <property type="term" value="P:sphingolipid biosynthetic process"/>
    <property type="evidence" value="ECO:0007669"/>
    <property type="project" value="TreeGrafter"/>
</dbReference>
<evidence type="ECO:0000256" key="7">
    <source>
        <dbReference type="ARBA" id="ARBA00023098"/>
    </source>
</evidence>
<evidence type="ECO:0000256" key="4">
    <source>
        <dbReference type="ARBA" id="ARBA00022692"/>
    </source>
</evidence>
<dbReference type="RefSeq" id="XP_019641376.1">
    <property type="nucleotide sequence ID" value="XM_019785817.1"/>
</dbReference>
<feature type="transmembrane region" description="Helical" evidence="10">
    <location>
        <begin position="68"/>
        <end position="91"/>
    </location>
</feature>
<keyword evidence="2 10" id="KW-0444">Lipid biosynthesis</keyword>
<dbReference type="GO" id="GO:0009922">
    <property type="term" value="F:fatty acid elongase activity"/>
    <property type="evidence" value="ECO:0007669"/>
    <property type="project" value="UniProtKB-EC"/>
</dbReference>
<dbReference type="EC" id="2.3.1.199" evidence="10"/>
<evidence type="ECO:0000256" key="8">
    <source>
        <dbReference type="ARBA" id="ARBA00023136"/>
    </source>
</evidence>
<dbReference type="GO" id="GO:0005789">
    <property type="term" value="C:endoplasmic reticulum membrane"/>
    <property type="evidence" value="ECO:0007669"/>
    <property type="project" value="TreeGrafter"/>
</dbReference>
<comment type="similarity">
    <text evidence="10">Belongs to the ELO family.</text>
</comment>
<keyword evidence="4 10" id="KW-0812">Transmembrane</keyword>
<feature type="transmembrane region" description="Helical" evidence="10">
    <location>
        <begin position="204"/>
        <end position="226"/>
    </location>
</feature>
<comment type="subcellular location">
    <subcellularLocation>
        <location evidence="1">Membrane</location>
        <topology evidence="1">Multi-pass membrane protein</topology>
    </subcellularLocation>
</comment>
<feature type="region of interest" description="Disordered" evidence="11">
    <location>
        <begin position="264"/>
        <end position="296"/>
    </location>
</feature>
<dbReference type="GeneID" id="109482923"/>
<dbReference type="RefSeq" id="XP_019641377.1">
    <property type="nucleotide sequence ID" value="XM_019785818.1"/>
</dbReference>